<dbReference type="OrthoDB" id="538465at2759"/>
<dbReference type="InterPro" id="IPR031728">
    <property type="entry name" value="GlcAase_C"/>
</dbReference>
<keyword evidence="2" id="KW-1133">Transmembrane helix</keyword>
<dbReference type="InterPro" id="IPR013780">
    <property type="entry name" value="Glyco_hydro_b"/>
</dbReference>
<dbReference type="InterPro" id="IPR052974">
    <property type="entry name" value="GH79_Enzymes"/>
</dbReference>
<keyword evidence="2" id="KW-0472">Membrane</keyword>
<proteinExistence type="predicted"/>
<keyword evidence="5" id="KW-1185">Reference proteome</keyword>
<dbReference type="InterPro" id="IPR017853">
    <property type="entry name" value="GH"/>
</dbReference>
<evidence type="ECO:0000259" key="3">
    <source>
        <dbReference type="Pfam" id="PF16862"/>
    </source>
</evidence>
<feature type="domain" description="Beta-glucuronidase C-terminal" evidence="3">
    <location>
        <begin position="617"/>
        <end position="711"/>
    </location>
</feature>
<protein>
    <recommendedName>
        <fullName evidence="3">Beta-glucuronidase C-terminal domain-containing protein</fullName>
    </recommendedName>
</protein>
<feature type="transmembrane region" description="Helical" evidence="2">
    <location>
        <begin position="51"/>
        <end position="75"/>
    </location>
</feature>
<dbReference type="Pfam" id="PF16862">
    <property type="entry name" value="Glyco_hydro_79C"/>
    <property type="match status" value="1"/>
</dbReference>
<evidence type="ECO:0000256" key="2">
    <source>
        <dbReference type="SAM" id="Phobius"/>
    </source>
</evidence>
<dbReference type="PANTHER" id="PTHR36183:SF2">
    <property type="entry name" value="BETA-GLUCURONIDASE C-TERMINAL DOMAIN-CONTAINING PROTEIN"/>
    <property type="match status" value="1"/>
</dbReference>
<feature type="compositionally biased region" description="Pro residues" evidence="1">
    <location>
        <begin position="216"/>
        <end position="231"/>
    </location>
</feature>
<accession>A0A2V0PC04</accession>
<reference evidence="4 5" key="1">
    <citation type="journal article" date="2018" name="Sci. Rep.">
        <title>Raphidocelis subcapitata (=Pseudokirchneriella subcapitata) provides an insight into genome evolution and environmental adaptations in the Sphaeropleales.</title>
        <authorList>
            <person name="Suzuki S."/>
            <person name="Yamaguchi H."/>
            <person name="Nakajima N."/>
            <person name="Kawachi M."/>
        </authorList>
    </citation>
    <scope>NUCLEOTIDE SEQUENCE [LARGE SCALE GENOMIC DNA]</scope>
    <source>
        <strain evidence="4 5">NIES-35</strain>
    </source>
</reference>
<feature type="region of interest" description="Disordered" evidence="1">
    <location>
        <begin position="202"/>
        <end position="236"/>
    </location>
</feature>
<feature type="compositionally biased region" description="Low complexity" evidence="1">
    <location>
        <begin position="203"/>
        <end position="215"/>
    </location>
</feature>
<dbReference type="AlphaFoldDB" id="A0A2V0PC04"/>
<dbReference type="STRING" id="307507.A0A2V0PC04"/>
<name>A0A2V0PC04_9CHLO</name>
<dbReference type="Gene3D" id="2.60.40.1180">
    <property type="entry name" value="Golgi alpha-mannosidase II"/>
    <property type="match status" value="1"/>
</dbReference>
<dbReference type="Gene3D" id="3.20.20.80">
    <property type="entry name" value="Glycosidases"/>
    <property type="match status" value="1"/>
</dbReference>
<evidence type="ECO:0000313" key="5">
    <source>
        <dbReference type="Proteomes" id="UP000247498"/>
    </source>
</evidence>
<dbReference type="PANTHER" id="PTHR36183">
    <property type="entry name" value="BETA-GLUCURONIDASE"/>
    <property type="match status" value="1"/>
</dbReference>
<feature type="region of interest" description="Disordered" evidence="1">
    <location>
        <begin position="150"/>
        <end position="171"/>
    </location>
</feature>
<dbReference type="EMBL" id="BDRX01000097">
    <property type="protein sequence ID" value="GBF97376.1"/>
    <property type="molecule type" value="Genomic_DNA"/>
</dbReference>
<gene>
    <name evidence="4" type="ORF">Rsub_11023</name>
</gene>
<sequence>MEFGTPRKRSGGGGGVAAFIFPKGAAADPALQKPRAAPRASVAASTEKRKLLVAGALGTVALVALVVGLAAGLALKSRRASLLAGAGPSALDADYCGRLPDAAQAYCTAYITSAGSERFPAASQWHKMSSITYECSGVKTTCLDRDLKGKGAGSSCRPLAEGAACSGGGDRKCRSGVCGGLAAWEAEQQAAAKARAAQEAEARAAAAASGRASNPAPAPGPSPAPLPPSAPAPARGAGWQTFAAEVHAGSPVMRVPETFLATSHEWDRITDYADNLEAFAPIFREFGPSPILRMGGASQDFLTEPPRREIWEAMAKMHAAFSARFLIGLPLWRPDSAAIASRMMKMADEYLPKKAIVGFELGNEPEFWPTSVGGYAPQANTTFVPGFDAYASYFGRTATKLNPCGPNTSPKLSGPGWGNVNTIDAAWLATQAKAPGARCYMRELSVHYYPYVNNDTIDARGLLDQGLQDFGLSKFQWLLGVAKAVRLPMRISETNSLYGGGRAGLSDTMAGTVWCADALFAFAQAGASGFHFHWGFGGRPLLGGQPNTGVQTNFWEAGPDKGKPYPSVHAPWYGYLLFRHATAGAAGGYSDATLVSTTTRPGGCRANIKVWGLRPEGGGLRVAVLNKDMDTPCNVELTLDGDYCASEAAVSRLLPGAQGMASKDGITWRGRSYDGSPNGLLKGAPSEERVAPVPLAGADGRCTVTVPMPAASGAVVEAAWGR</sequence>
<evidence type="ECO:0000313" key="4">
    <source>
        <dbReference type="EMBL" id="GBF97376.1"/>
    </source>
</evidence>
<dbReference type="SUPFAM" id="SSF51445">
    <property type="entry name" value="(Trans)glycosidases"/>
    <property type="match status" value="1"/>
</dbReference>
<dbReference type="InParanoid" id="A0A2V0PC04"/>
<comment type="caution">
    <text evidence="4">The sequence shown here is derived from an EMBL/GenBank/DDBJ whole genome shotgun (WGS) entry which is preliminary data.</text>
</comment>
<evidence type="ECO:0000256" key="1">
    <source>
        <dbReference type="SAM" id="MobiDB-lite"/>
    </source>
</evidence>
<keyword evidence="2" id="KW-0812">Transmembrane</keyword>
<dbReference type="Proteomes" id="UP000247498">
    <property type="component" value="Unassembled WGS sequence"/>
</dbReference>
<organism evidence="4 5">
    <name type="scientific">Raphidocelis subcapitata</name>
    <dbReference type="NCBI Taxonomy" id="307507"/>
    <lineage>
        <taxon>Eukaryota</taxon>
        <taxon>Viridiplantae</taxon>
        <taxon>Chlorophyta</taxon>
        <taxon>core chlorophytes</taxon>
        <taxon>Chlorophyceae</taxon>
        <taxon>CS clade</taxon>
        <taxon>Sphaeropleales</taxon>
        <taxon>Selenastraceae</taxon>
        <taxon>Raphidocelis</taxon>
    </lineage>
</organism>